<protein>
    <submittedName>
        <fullName evidence="1">Uncharacterized protein</fullName>
    </submittedName>
</protein>
<name>A0ACC2PDN0_9HYME</name>
<evidence type="ECO:0000313" key="1">
    <source>
        <dbReference type="EMBL" id="KAJ8681699.1"/>
    </source>
</evidence>
<dbReference type="Proteomes" id="UP001239111">
    <property type="component" value="Chromosome 1"/>
</dbReference>
<organism evidence="1 2">
    <name type="scientific">Eretmocerus hayati</name>
    <dbReference type="NCBI Taxonomy" id="131215"/>
    <lineage>
        <taxon>Eukaryota</taxon>
        <taxon>Metazoa</taxon>
        <taxon>Ecdysozoa</taxon>
        <taxon>Arthropoda</taxon>
        <taxon>Hexapoda</taxon>
        <taxon>Insecta</taxon>
        <taxon>Pterygota</taxon>
        <taxon>Neoptera</taxon>
        <taxon>Endopterygota</taxon>
        <taxon>Hymenoptera</taxon>
        <taxon>Apocrita</taxon>
        <taxon>Proctotrupomorpha</taxon>
        <taxon>Chalcidoidea</taxon>
        <taxon>Aphelinidae</taxon>
        <taxon>Aphelininae</taxon>
        <taxon>Eretmocerus</taxon>
    </lineage>
</organism>
<evidence type="ECO:0000313" key="2">
    <source>
        <dbReference type="Proteomes" id="UP001239111"/>
    </source>
</evidence>
<reference evidence="1" key="1">
    <citation type="submission" date="2023-04" db="EMBL/GenBank/DDBJ databases">
        <title>A chromosome-level genome assembly of the parasitoid wasp Eretmocerus hayati.</title>
        <authorList>
            <person name="Zhong Y."/>
            <person name="Liu S."/>
            <person name="Liu Y."/>
        </authorList>
    </citation>
    <scope>NUCLEOTIDE SEQUENCE</scope>
    <source>
        <strain evidence="1">ZJU_SS_LIU_2023</strain>
    </source>
</reference>
<gene>
    <name evidence="1" type="ORF">QAD02_017491</name>
</gene>
<comment type="caution">
    <text evidence="1">The sequence shown here is derived from an EMBL/GenBank/DDBJ whole genome shotgun (WGS) entry which is preliminary data.</text>
</comment>
<keyword evidence="2" id="KW-1185">Reference proteome</keyword>
<accession>A0ACC2PDN0</accession>
<dbReference type="EMBL" id="CM056741">
    <property type="protein sequence ID" value="KAJ8681699.1"/>
    <property type="molecule type" value="Genomic_DNA"/>
</dbReference>
<sequence length="639" mass="73210">MSINQLLASIRASMNQTTEHDNQDGLYTEKELIKSALKSIEYGLCSTLREMVGKNVEDSIALWKSANKILNSAGHCRTAHEQIWKLLSWSIAVAPNNSEELAIAFMQRAELFFHMKMYQECIIDCEKALNHTNSKSMTSKLLDQKSLCSSMISKQSDFDDDEKLVISTSSLELGGSDKKTLIEKMFAITNTTYQKDESYDDSDIEDDHDQEELPNFHTHRHIPSASEAIDLNYSKKWGRHVIADREIQPGEILAIEKSFYTFIHPSGQYTHCSNCAKATWNSFPCKYCIYDVYCSDRCRGEAWMKYHQFECEVYPFLENIVEDSKDLRATMRFTLLSAYKAGGIQRLRDEIVNNHQCTDSISKGFSNNIFDSGTSKAANSLFYDEKILENNLTTTMLNNAAIAIYLLTTKSNFFGDNLDLSKIGISTNEEILFIGALLLKNSLMLHGSGFTYDEYNCGFQEKNSNGMSLFPFCGLFNHSCNPNADYFTTKDNELVIFSRHKIEEGNQIFIPYQRLFYLACSKKKRKQLLKDLYFTCKCQACTERWSHLCAPSINDLLQSTPYLAHGINTLMENSQVLKFYGDVKMTKYTPELLDTIVFILQTLAEKVSVNCKEYTMLVDYVRQMFIKTFGNWFEIPDQC</sequence>
<proteinExistence type="predicted"/>